<dbReference type="InterPro" id="IPR043519">
    <property type="entry name" value="NT_sf"/>
</dbReference>
<dbReference type="SUPFAM" id="SSF81631">
    <property type="entry name" value="PAP/OAS1 substrate-binding domain"/>
    <property type="match status" value="1"/>
</dbReference>
<dbReference type="VEuPathDB" id="FungiDB:HMPREF1541_01272"/>
<dbReference type="HOGENOM" id="CLU_013572_2_1_1"/>
<dbReference type="GO" id="GO:1990817">
    <property type="term" value="F:poly(A) RNA polymerase activity"/>
    <property type="evidence" value="ECO:0007669"/>
    <property type="project" value="UniProtKB-EC"/>
</dbReference>
<organism evidence="8 9">
    <name type="scientific">Cyphellophora europaea (strain CBS 101466)</name>
    <name type="common">Phialophora europaea</name>
    <dbReference type="NCBI Taxonomy" id="1220924"/>
    <lineage>
        <taxon>Eukaryota</taxon>
        <taxon>Fungi</taxon>
        <taxon>Dikarya</taxon>
        <taxon>Ascomycota</taxon>
        <taxon>Pezizomycotina</taxon>
        <taxon>Eurotiomycetes</taxon>
        <taxon>Chaetothyriomycetidae</taxon>
        <taxon>Chaetothyriales</taxon>
        <taxon>Cyphellophoraceae</taxon>
        <taxon>Cyphellophora</taxon>
    </lineage>
</organism>
<feature type="compositionally biased region" description="Polar residues" evidence="5">
    <location>
        <begin position="44"/>
        <end position="53"/>
    </location>
</feature>
<evidence type="ECO:0000256" key="5">
    <source>
        <dbReference type="SAM" id="MobiDB-lite"/>
    </source>
</evidence>
<reference evidence="8 9" key="1">
    <citation type="submission" date="2013-03" db="EMBL/GenBank/DDBJ databases">
        <title>The Genome Sequence of Phialophora europaea CBS 101466.</title>
        <authorList>
            <consortium name="The Broad Institute Genomics Platform"/>
            <person name="Cuomo C."/>
            <person name="de Hoog S."/>
            <person name="Gorbushina A."/>
            <person name="Walker B."/>
            <person name="Young S.K."/>
            <person name="Zeng Q."/>
            <person name="Gargeya S."/>
            <person name="Fitzgerald M."/>
            <person name="Haas B."/>
            <person name="Abouelleil A."/>
            <person name="Allen A.W."/>
            <person name="Alvarado L."/>
            <person name="Arachchi H.M."/>
            <person name="Berlin A.M."/>
            <person name="Chapman S.B."/>
            <person name="Gainer-Dewar J."/>
            <person name="Goldberg J."/>
            <person name="Griggs A."/>
            <person name="Gujja S."/>
            <person name="Hansen M."/>
            <person name="Howarth C."/>
            <person name="Imamovic A."/>
            <person name="Ireland A."/>
            <person name="Larimer J."/>
            <person name="McCowan C."/>
            <person name="Murphy C."/>
            <person name="Pearson M."/>
            <person name="Poon T.W."/>
            <person name="Priest M."/>
            <person name="Roberts A."/>
            <person name="Saif S."/>
            <person name="Shea T."/>
            <person name="Sisk P."/>
            <person name="Sykes S."/>
            <person name="Wortman J."/>
            <person name="Nusbaum C."/>
            <person name="Birren B."/>
        </authorList>
    </citation>
    <scope>NUCLEOTIDE SEQUENCE [LARGE SCALE GENOMIC DNA]</scope>
    <source>
        <strain evidence="8 9">CBS 101466</strain>
    </source>
</reference>
<dbReference type="GO" id="GO:0003729">
    <property type="term" value="F:mRNA binding"/>
    <property type="evidence" value="ECO:0007669"/>
    <property type="project" value="TreeGrafter"/>
</dbReference>
<accession>W2SEG3</accession>
<dbReference type="GO" id="GO:0031499">
    <property type="term" value="C:TRAMP complex"/>
    <property type="evidence" value="ECO:0007669"/>
    <property type="project" value="TreeGrafter"/>
</dbReference>
<feature type="region of interest" description="Disordered" evidence="5">
    <location>
        <begin position="592"/>
        <end position="615"/>
    </location>
</feature>
<dbReference type="Gene3D" id="3.30.460.10">
    <property type="entry name" value="Beta Polymerase, domain 2"/>
    <property type="match status" value="1"/>
</dbReference>
<dbReference type="GeneID" id="19968611"/>
<dbReference type="RefSeq" id="XP_008711794.1">
    <property type="nucleotide sequence ID" value="XM_008713572.1"/>
</dbReference>
<comment type="similarity">
    <text evidence="1">Belongs to the DNA polymerase type-B-like family.</text>
</comment>
<dbReference type="STRING" id="1220924.W2SEG3"/>
<dbReference type="AlphaFoldDB" id="W2SEG3"/>
<dbReference type="PANTHER" id="PTHR23092">
    <property type="entry name" value="POLY(A) RNA POLYMERASE"/>
    <property type="match status" value="1"/>
</dbReference>
<feature type="domain" description="PAP-associated" evidence="6">
    <location>
        <begin position="463"/>
        <end position="522"/>
    </location>
</feature>
<dbReference type="InterPro" id="IPR045862">
    <property type="entry name" value="Trf4-like"/>
</dbReference>
<dbReference type="GO" id="GO:0031123">
    <property type="term" value="P:RNA 3'-end processing"/>
    <property type="evidence" value="ECO:0007669"/>
    <property type="project" value="TreeGrafter"/>
</dbReference>
<proteinExistence type="inferred from homology"/>
<keyword evidence="3" id="KW-0479">Metal-binding</keyword>
<dbReference type="GO" id="GO:0010605">
    <property type="term" value="P:negative regulation of macromolecule metabolic process"/>
    <property type="evidence" value="ECO:0007669"/>
    <property type="project" value="UniProtKB-ARBA"/>
</dbReference>
<evidence type="ECO:0000313" key="8">
    <source>
        <dbReference type="EMBL" id="ETN47082.1"/>
    </source>
</evidence>
<name>W2SEG3_CYPE1</name>
<dbReference type="Pfam" id="PF22600">
    <property type="entry name" value="MTPAP-like_central"/>
    <property type="match status" value="1"/>
</dbReference>
<dbReference type="GO" id="GO:0046872">
    <property type="term" value="F:metal ion binding"/>
    <property type="evidence" value="ECO:0007669"/>
    <property type="project" value="UniProtKB-KW"/>
</dbReference>
<dbReference type="EMBL" id="KB822711">
    <property type="protein sequence ID" value="ETN47082.1"/>
    <property type="molecule type" value="Genomic_DNA"/>
</dbReference>
<gene>
    <name evidence="8" type="ORF">HMPREF1541_01272</name>
</gene>
<dbReference type="CDD" id="cd05402">
    <property type="entry name" value="NT_PAP_TUTase"/>
    <property type="match status" value="1"/>
</dbReference>
<dbReference type="GO" id="GO:0043634">
    <property type="term" value="P:polyadenylation-dependent ncRNA catabolic process"/>
    <property type="evidence" value="ECO:0007669"/>
    <property type="project" value="TreeGrafter"/>
</dbReference>
<keyword evidence="9" id="KW-1185">Reference proteome</keyword>
<feature type="region of interest" description="Disordered" evidence="5">
    <location>
        <begin position="1"/>
        <end position="152"/>
    </location>
</feature>
<dbReference type="InterPro" id="IPR002058">
    <property type="entry name" value="PAP_assoc"/>
</dbReference>
<dbReference type="PANTHER" id="PTHR23092:SF15">
    <property type="entry name" value="INACTIVE NON-CANONICAL POLY(A) RNA POLYMERASE PROTEIN TRF4-2-RELATED"/>
    <property type="match status" value="1"/>
</dbReference>
<feature type="region of interest" description="Disordered" evidence="5">
    <location>
        <begin position="188"/>
        <end position="230"/>
    </location>
</feature>
<feature type="compositionally biased region" description="Basic and acidic residues" evidence="5">
    <location>
        <begin position="84"/>
        <end position="93"/>
    </location>
</feature>
<evidence type="ECO:0000256" key="3">
    <source>
        <dbReference type="ARBA" id="ARBA00022723"/>
    </source>
</evidence>
<dbReference type="EC" id="2.7.7.19" evidence="2"/>
<protein>
    <recommendedName>
        <fullName evidence="2">polynucleotide adenylyltransferase</fullName>
        <ecNumber evidence="2">2.7.7.19</ecNumber>
    </recommendedName>
</protein>
<sequence>MRDSYRPNFGYGGPPPPIPESVRESMFAFDGVRKPANPRGRYGQNGNNKNRQYGPNYRSARRTASRPLLSQAHGAGEQMLRDPAATDKFRSVDELTDSDEDAMSESDDEEQPAKKVKTSASDSPAAVPASKWSNPDPYTALPPAAEGSGKRTDVLKLIRKAKISQDKDRTAVTEAEDFISFDFGDDSPFAAPQPQTTSTGQIDGSAGEHLGKRKRGHDEAMPRPPGGYLPPDKLVLPEWAPLEKSSAIPWYEPRADGDPPGIALHKEVIDFYEWVKPQEYEREVRADVLQRLSFAFNRIEPGELKAFGSYAAGLYLPVGDMDLVYFTRSFRPGNVGKNGIAFKPPKRLLDRFASLLRNQNIARPGSVVVIPFAKVPIVKFIEARSGLRVDLSFDNDSGVIANETFQTWKVEYPAMPVIVSVIKQFLMIRGLNDVATGGLGGFSIICLVTSLLQHMPGADTTTNLGQLLVEFFNLYGNLLDRQHVAIRMDPPGYLDKDLYKPLLFSNEKRNRLTIIDPNRPENNISGGTRLIEEIFDSFARAYDILQERLTSFEEGDTEICFLENLVGGNFTAYEEQREKLRSLYFGLTGREAEERKPPVKTKSTRGPSKVATNAKSLLTMDDAEPQKKLSKAENRAARLKDARPDLAKKLGETISVAEAVRIGGYADGTAMHVEVEAVLQKKLKEKNTAEKARKKKKKKKSKA</sequence>
<feature type="domain" description="Poly(A) RNA polymerase mitochondrial-like central palm" evidence="7">
    <location>
        <begin position="264"/>
        <end position="408"/>
    </location>
</feature>
<feature type="compositionally biased region" description="Polar residues" evidence="5">
    <location>
        <begin position="193"/>
        <end position="202"/>
    </location>
</feature>
<dbReference type="Proteomes" id="UP000030752">
    <property type="component" value="Unassembled WGS sequence"/>
</dbReference>
<dbReference type="GO" id="GO:0005730">
    <property type="term" value="C:nucleolus"/>
    <property type="evidence" value="ECO:0007669"/>
    <property type="project" value="TreeGrafter"/>
</dbReference>
<evidence type="ECO:0000259" key="6">
    <source>
        <dbReference type="Pfam" id="PF03828"/>
    </source>
</evidence>
<feature type="compositionally biased region" description="Acidic residues" evidence="5">
    <location>
        <begin position="94"/>
        <end position="110"/>
    </location>
</feature>
<dbReference type="InParanoid" id="W2SEG3"/>
<dbReference type="Pfam" id="PF03828">
    <property type="entry name" value="PAP_assoc"/>
    <property type="match status" value="1"/>
</dbReference>
<dbReference type="InterPro" id="IPR054708">
    <property type="entry name" value="MTPAP-like_central"/>
</dbReference>
<keyword evidence="4" id="KW-0460">Magnesium</keyword>
<dbReference type="SUPFAM" id="SSF81301">
    <property type="entry name" value="Nucleotidyltransferase"/>
    <property type="match status" value="1"/>
</dbReference>
<dbReference type="eggNOG" id="KOG1906">
    <property type="taxonomic scope" value="Eukaryota"/>
</dbReference>
<feature type="compositionally biased region" description="Basic residues" evidence="5">
    <location>
        <begin position="692"/>
        <end position="703"/>
    </location>
</feature>
<feature type="region of interest" description="Disordered" evidence="5">
    <location>
        <begin position="684"/>
        <end position="703"/>
    </location>
</feature>
<feature type="compositionally biased region" description="Polar residues" evidence="5">
    <location>
        <begin position="604"/>
        <end position="615"/>
    </location>
</feature>
<dbReference type="OrthoDB" id="273917at2759"/>
<evidence type="ECO:0000259" key="7">
    <source>
        <dbReference type="Pfam" id="PF22600"/>
    </source>
</evidence>
<dbReference type="Gene3D" id="1.10.1410.10">
    <property type="match status" value="1"/>
</dbReference>
<feature type="compositionally biased region" description="Low complexity" evidence="5">
    <location>
        <begin position="119"/>
        <end position="130"/>
    </location>
</feature>
<evidence type="ECO:0000256" key="2">
    <source>
        <dbReference type="ARBA" id="ARBA00012388"/>
    </source>
</evidence>
<evidence type="ECO:0000256" key="1">
    <source>
        <dbReference type="ARBA" id="ARBA00008593"/>
    </source>
</evidence>
<evidence type="ECO:0000256" key="4">
    <source>
        <dbReference type="ARBA" id="ARBA00022842"/>
    </source>
</evidence>
<evidence type="ECO:0000313" key="9">
    <source>
        <dbReference type="Proteomes" id="UP000030752"/>
    </source>
</evidence>